<proteinExistence type="inferred from homology"/>
<feature type="compositionally biased region" description="Pro residues" evidence="9">
    <location>
        <begin position="636"/>
        <end position="653"/>
    </location>
</feature>
<feature type="region of interest" description="Disordered" evidence="9">
    <location>
        <begin position="1"/>
        <end position="29"/>
    </location>
</feature>
<evidence type="ECO:0000256" key="4">
    <source>
        <dbReference type="ARBA" id="ARBA00022723"/>
    </source>
</evidence>
<feature type="region of interest" description="Disordered" evidence="9">
    <location>
        <begin position="611"/>
        <end position="653"/>
    </location>
</feature>
<feature type="domain" description="SP-RING-type" evidence="10">
    <location>
        <begin position="420"/>
        <end position="502"/>
    </location>
</feature>
<dbReference type="InterPro" id="IPR023321">
    <property type="entry name" value="PINIT"/>
</dbReference>
<reference evidence="12 13" key="1">
    <citation type="submission" date="2019-08" db="EMBL/GenBank/DDBJ databases">
        <authorList>
            <person name="Alioto T."/>
            <person name="Alioto T."/>
            <person name="Gomez Garrido J."/>
        </authorList>
    </citation>
    <scope>NUCLEOTIDE SEQUENCE [LARGE SCALE GENOMIC DNA]</scope>
</reference>
<dbReference type="PROSITE" id="PS51044">
    <property type="entry name" value="ZF_SP_RING"/>
    <property type="match status" value="1"/>
</dbReference>
<protein>
    <submittedName>
        <fullName evidence="12">PINIT domain,Zinc finger, MIZ-type,SAP domain</fullName>
    </submittedName>
</protein>
<feature type="compositionally biased region" description="Acidic residues" evidence="9">
    <location>
        <begin position="544"/>
        <end position="553"/>
    </location>
</feature>
<dbReference type="Pfam" id="PF02891">
    <property type="entry name" value="zf-MIZ"/>
    <property type="match status" value="1"/>
</dbReference>
<dbReference type="GO" id="GO:0006357">
    <property type="term" value="P:regulation of transcription by RNA polymerase II"/>
    <property type="evidence" value="ECO:0007669"/>
    <property type="project" value="TreeGrafter"/>
</dbReference>
<keyword evidence="7" id="KW-0862">Zinc</keyword>
<organism evidence="12 13">
    <name type="scientific">Cinara cedri</name>
    <dbReference type="NCBI Taxonomy" id="506608"/>
    <lineage>
        <taxon>Eukaryota</taxon>
        <taxon>Metazoa</taxon>
        <taxon>Ecdysozoa</taxon>
        <taxon>Arthropoda</taxon>
        <taxon>Hexapoda</taxon>
        <taxon>Insecta</taxon>
        <taxon>Pterygota</taxon>
        <taxon>Neoptera</taxon>
        <taxon>Paraneoptera</taxon>
        <taxon>Hemiptera</taxon>
        <taxon>Sternorrhyncha</taxon>
        <taxon>Aphidomorpha</taxon>
        <taxon>Aphidoidea</taxon>
        <taxon>Aphididae</taxon>
        <taxon>Lachninae</taxon>
        <taxon>Cinara</taxon>
    </lineage>
</organism>
<dbReference type="Gene3D" id="1.10.720.30">
    <property type="entry name" value="SAP domain"/>
    <property type="match status" value="1"/>
</dbReference>
<evidence type="ECO:0000313" key="12">
    <source>
        <dbReference type="EMBL" id="VVC38327.1"/>
    </source>
</evidence>
<dbReference type="EMBL" id="CABPRJ010001468">
    <property type="protein sequence ID" value="VVC38327.1"/>
    <property type="molecule type" value="Genomic_DNA"/>
</dbReference>
<dbReference type="Pfam" id="PF14324">
    <property type="entry name" value="PINIT"/>
    <property type="match status" value="1"/>
</dbReference>
<keyword evidence="4" id="KW-0479">Metal-binding</keyword>
<evidence type="ECO:0000256" key="8">
    <source>
        <dbReference type="PROSITE-ProRule" id="PRU00452"/>
    </source>
</evidence>
<dbReference type="GO" id="GO:0000785">
    <property type="term" value="C:chromatin"/>
    <property type="evidence" value="ECO:0007669"/>
    <property type="project" value="TreeGrafter"/>
</dbReference>
<evidence type="ECO:0000256" key="7">
    <source>
        <dbReference type="ARBA" id="ARBA00022833"/>
    </source>
</evidence>
<evidence type="ECO:0000313" key="13">
    <source>
        <dbReference type="Proteomes" id="UP000325440"/>
    </source>
</evidence>
<evidence type="ECO:0000256" key="5">
    <source>
        <dbReference type="ARBA" id="ARBA00022771"/>
    </source>
</evidence>
<evidence type="ECO:0000256" key="1">
    <source>
        <dbReference type="ARBA" id="ARBA00004718"/>
    </source>
</evidence>
<dbReference type="GO" id="GO:0008270">
    <property type="term" value="F:zinc ion binding"/>
    <property type="evidence" value="ECO:0007669"/>
    <property type="project" value="UniProtKB-KW"/>
</dbReference>
<dbReference type="OrthoDB" id="10263264at2759"/>
<keyword evidence="13" id="KW-1185">Reference proteome</keyword>
<evidence type="ECO:0000256" key="9">
    <source>
        <dbReference type="SAM" id="MobiDB-lite"/>
    </source>
</evidence>
<gene>
    <name evidence="12" type="ORF">CINCED_3A012020</name>
</gene>
<evidence type="ECO:0000256" key="2">
    <source>
        <dbReference type="ARBA" id="ARBA00005383"/>
    </source>
</evidence>
<evidence type="ECO:0000256" key="6">
    <source>
        <dbReference type="ARBA" id="ARBA00022786"/>
    </source>
</evidence>
<evidence type="ECO:0000259" key="10">
    <source>
        <dbReference type="PROSITE" id="PS51044"/>
    </source>
</evidence>
<dbReference type="InterPro" id="IPR013083">
    <property type="entry name" value="Znf_RING/FYVE/PHD"/>
</dbReference>
<dbReference type="Gene3D" id="2.60.120.780">
    <property type="entry name" value="PINIT domain"/>
    <property type="match status" value="1"/>
</dbReference>
<feature type="compositionally biased region" description="Basic and acidic residues" evidence="9">
    <location>
        <begin position="10"/>
        <end position="20"/>
    </location>
</feature>
<dbReference type="SUPFAM" id="SSF68906">
    <property type="entry name" value="SAP domain"/>
    <property type="match status" value="1"/>
</dbReference>
<keyword evidence="3" id="KW-0808">Transferase</keyword>
<feature type="domain" description="PINIT" evidence="11">
    <location>
        <begin position="217"/>
        <end position="389"/>
    </location>
</feature>
<dbReference type="GO" id="GO:0003712">
    <property type="term" value="F:transcription coregulator activity"/>
    <property type="evidence" value="ECO:0007669"/>
    <property type="project" value="TreeGrafter"/>
</dbReference>
<feature type="region of interest" description="Disordered" evidence="9">
    <location>
        <begin position="526"/>
        <end position="570"/>
    </location>
</feature>
<dbReference type="Proteomes" id="UP000325440">
    <property type="component" value="Unassembled WGS sequence"/>
</dbReference>
<dbReference type="PROSITE" id="PS51466">
    <property type="entry name" value="PINIT"/>
    <property type="match status" value="1"/>
</dbReference>
<keyword evidence="6" id="KW-0833">Ubl conjugation pathway</keyword>
<dbReference type="Gene3D" id="3.30.40.10">
    <property type="entry name" value="Zinc/RING finger domain, C3HC4 (zinc finger)"/>
    <property type="match status" value="1"/>
</dbReference>
<dbReference type="GO" id="GO:0061665">
    <property type="term" value="F:SUMO ligase activity"/>
    <property type="evidence" value="ECO:0007669"/>
    <property type="project" value="TreeGrafter"/>
</dbReference>
<feature type="compositionally biased region" description="Polar residues" evidence="9">
    <location>
        <begin position="616"/>
        <end position="627"/>
    </location>
</feature>
<dbReference type="GO" id="GO:0016925">
    <property type="term" value="P:protein sumoylation"/>
    <property type="evidence" value="ECO:0007669"/>
    <property type="project" value="UniProtKB-UniPathway"/>
</dbReference>
<evidence type="ECO:0000256" key="3">
    <source>
        <dbReference type="ARBA" id="ARBA00022679"/>
    </source>
</evidence>
<evidence type="ECO:0000259" key="11">
    <source>
        <dbReference type="PROSITE" id="PS51466"/>
    </source>
</evidence>
<comment type="pathway">
    <text evidence="1">Protein modification; protein sumoylation.</text>
</comment>
<accession>A0A5E4N3D2</accession>
<dbReference type="UniPathway" id="UPA00886"/>
<dbReference type="AlphaFoldDB" id="A0A5E4N3D2"/>
<comment type="similarity">
    <text evidence="2">Belongs to the PIAS family.</text>
</comment>
<dbReference type="InterPro" id="IPR038654">
    <property type="entry name" value="PINIT_sf"/>
</dbReference>
<dbReference type="InterPro" id="IPR036361">
    <property type="entry name" value="SAP_dom_sf"/>
</dbReference>
<dbReference type="FunFam" id="2.60.120.780:FF:000001">
    <property type="entry name" value="E3 SUMO-protein ligase PIAS2 isoform X1"/>
    <property type="match status" value="1"/>
</dbReference>
<keyword evidence="5 8" id="KW-0863">Zinc-finger</keyword>
<dbReference type="PANTHER" id="PTHR10782">
    <property type="entry name" value="ZINC FINGER MIZ DOMAIN-CONTAINING PROTEIN"/>
    <property type="match status" value="1"/>
</dbReference>
<sequence>MEPWLNLKTKNSDVDDEKTPCMKRKPTMNNTETGYKSMLCGFRTVDLQTLLGMFGQNRNGRKNELRDHAIELLRNRQQTGFNHQAYRSKILELYQSQNRAPNDGIHNVMQNQQRQMISMQPQQQRMYLTHPYPQQQMHLTQPGIPQVMVQRTRGMYRNGMVANNSHMQQYSYQLTLSRNGAQVSTNQQFNFMASAPMPNVMNVSGSNNVYLQQATLQPLPPLPSIANIKLRELPFNDVLEVLIPPIILNPQDRCMQPNFPKDLKEATFKFILTSKQSTSISMNRDMSNGRHIYDIDAQLRICHLDTGLHEIVDCLPIGLAIKINNRHIPLPPAFAKPGTKPGVEPRRVPRPINIGHYIKLNPNMENLITIFWNPDGKLYVMSLNMVKKLSSNSLINKLLEKGGRSSEETKNYIIKKLTNDDPDLATTSYRVSLICPLGKMRMKWPAKSINCDHELQCFDASIFILMNEKKPTWTCPTCSKNCLYEDIQIQSYFVEIISNPNLPDSCKEIEVLADGTWKVFEENKNNRNGRRTSLNNKEKQIDSVDLDDSDDDIPVNPKKKSQPQCSKVTKNVASKPSLVDLTLSDDEEPAKSKQENEAQAANAALILTAVDRKPQVQPQQAVTSSEQGDVIEIGSPTPPSSPAPTPPLPWGIL</sequence>
<name>A0A5E4N3D2_9HEMI</name>
<dbReference type="PANTHER" id="PTHR10782:SF94">
    <property type="entry name" value="SUPPRESSOR OF VARIEGATION 2-10, ISOFORM I"/>
    <property type="match status" value="1"/>
</dbReference>
<dbReference type="InterPro" id="IPR004181">
    <property type="entry name" value="Znf_MIZ"/>
</dbReference>